<sequence>MKNFEYASPRTEAEVLSLLSSQAGHTEILAGGTDLIGLMQAQIVRPERVVNILEVPSLKTIEQLDNGVLAVGAVVTLDVLLDHPYLTPYPALKQAIEGIASMQLQCQGTLGGEVLQRPQCWFFRQGRGLLAGGGKLAAEGDNRFHAIFGNHGAAKFVSNSRLAPALVALNAQVRVIGPGEADEKLMSAEQLYRAPRHEAEREHTLLPNQLVTHLLIPASTGFNATYEVRHGAGPDYPLASAAVSLQIEGGIVQDARIVLGHVAPTPWLSLDAAAELVGKPVTEETAAAAGAAAVVAASPLSNNEYKVQLTKIAVKRAILRAAGLETGGL</sequence>
<evidence type="ECO:0000313" key="4">
    <source>
        <dbReference type="Proteomes" id="UP000315017"/>
    </source>
</evidence>
<dbReference type="Gene3D" id="3.30.390.50">
    <property type="entry name" value="CO dehydrogenase flavoprotein, C-terminal domain"/>
    <property type="match status" value="1"/>
</dbReference>
<organism evidence="3 4">
    <name type="scientific">Anatilimnocola aggregata</name>
    <dbReference type="NCBI Taxonomy" id="2528021"/>
    <lineage>
        <taxon>Bacteria</taxon>
        <taxon>Pseudomonadati</taxon>
        <taxon>Planctomycetota</taxon>
        <taxon>Planctomycetia</taxon>
        <taxon>Pirellulales</taxon>
        <taxon>Pirellulaceae</taxon>
        <taxon>Anatilimnocola</taxon>
    </lineage>
</organism>
<name>A0A517YGK2_9BACT</name>
<gene>
    <name evidence="3" type="primary">hcrB</name>
    <name evidence="3" type="ORF">ETAA8_44400</name>
</gene>
<dbReference type="InterPro" id="IPR005107">
    <property type="entry name" value="CO_DH_flav_C"/>
</dbReference>
<evidence type="ECO:0000256" key="1">
    <source>
        <dbReference type="ARBA" id="ARBA00022827"/>
    </source>
</evidence>
<keyword evidence="4" id="KW-1185">Reference proteome</keyword>
<reference evidence="3 4" key="1">
    <citation type="submission" date="2019-02" db="EMBL/GenBank/DDBJ databases">
        <title>Deep-cultivation of Planctomycetes and their phenomic and genomic characterization uncovers novel biology.</title>
        <authorList>
            <person name="Wiegand S."/>
            <person name="Jogler M."/>
            <person name="Boedeker C."/>
            <person name="Pinto D."/>
            <person name="Vollmers J."/>
            <person name="Rivas-Marin E."/>
            <person name="Kohn T."/>
            <person name="Peeters S.H."/>
            <person name="Heuer A."/>
            <person name="Rast P."/>
            <person name="Oberbeckmann S."/>
            <person name="Bunk B."/>
            <person name="Jeske O."/>
            <person name="Meyerdierks A."/>
            <person name="Storesund J.E."/>
            <person name="Kallscheuer N."/>
            <person name="Luecker S."/>
            <person name="Lage O.M."/>
            <person name="Pohl T."/>
            <person name="Merkel B.J."/>
            <person name="Hornburger P."/>
            <person name="Mueller R.-W."/>
            <person name="Bruemmer F."/>
            <person name="Labrenz M."/>
            <person name="Spormann A.M."/>
            <person name="Op den Camp H."/>
            <person name="Overmann J."/>
            <person name="Amann R."/>
            <person name="Jetten M.S.M."/>
            <person name="Mascher T."/>
            <person name="Medema M.H."/>
            <person name="Devos D.P."/>
            <person name="Kaster A.-K."/>
            <person name="Ovreas L."/>
            <person name="Rohde M."/>
            <person name="Galperin M.Y."/>
            <person name="Jogler C."/>
        </authorList>
    </citation>
    <scope>NUCLEOTIDE SEQUENCE [LARGE SCALE GENOMIC DNA]</scope>
    <source>
        <strain evidence="3 4">ETA_A8</strain>
    </source>
</reference>
<keyword evidence="3" id="KW-0560">Oxidoreductase</keyword>
<dbReference type="OrthoDB" id="9774454at2"/>
<dbReference type="InterPro" id="IPR016169">
    <property type="entry name" value="FAD-bd_PCMH_sub2"/>
</dbReference>
<dbReference type="InterPro" id="IPR002346">
    <property type="entry name" value="Mopterin_DH_FAD-bd"/>
</dbReference>
<dbReference type="InterPro" id="IPR016166">
    <property type="entry name" value="FAD-bd_PCMH"/>
</dbReference>
<dbReference type="PANTHER" id="PTHR42659:SF9">
    <property type="entry name" value="XANTHINE DEHYDROGENASE FAD-BINDING SUBUNIT XDHB-RELATED"/>
    <property type="match status" value="1"/>
</dbReference>
<dbReference type="PANTHER" id="PTHR42659">
    <property type="entry name" value="XANTHINE DEHYDROGENASE SUBUNIT C-RELATED"/>
    <property type="match status" value="1"/>
</dbReference>
<dbReference type="InterPro" id="IPR051312">
    <property type="entry name" value="Diverse_Substr_Oxidored"/>
</dbReference>
<dbReference type="SUPFAM" id="SSF55447">
    <property type="entry name" value="CO dehydrogenase flavoprotein C-terminal domain-like"/>
    <property type="match status" value="1"/>
</dbReference>
<protein>
    <submittedName>
        <fullName evidence="3">4-hydroxybenzoyl-CoA reductase subunit beta</fullName>
        <ecNumber evidence="3">1.3.7.9</ecNumber>
    </submittedName>
</protein>
<evidence type="ECO:0000313" key="3">
    <source>
        <dbReference type="EMBL" id="QDU29331.1"/>
    </source>
</evidence>
<dbReference type="SMART" id="SM01092">
    <property type="entry name" value="CO_deh_flav_C"/>
    <property type="match status" value="1"/>
</dbReference>
<dbReference type="Proteomes" id="UP000315017">
    <property type="component" value="Chromosome"/>
</dbReference>
<keyword evidence="1" id="KW-0285">Flavoprotein</keyword>
<proteinExistence type="predicted"/>
<accession>A0A517YGK2</accession>
<dbReference type="PROSITE" id="PS51387">
    <property type="entry name" value="FAD_PCMH"/>
    <property type="match status" value="1"/>
</dbReference>
<dbReference type="InterPro" id="IPR016167">
    <property type="entry name" value="FAD-bd_PCMH_sub1"/>
</dbReference>
<dbReference type="SUPFAM" id="SSF56176">
    <property type="entry name" value="FAD-binding/transporter-associated domain-like"/>
    <property type="match status" value="1"/>
</dbReference>
<dbReference type="AlphaFoldDB" id="A0A517YGK2"/>
<dbReference type="RefSeq" id="WP_145092987.1">
    <property type="nucleotide sequence ID" value="NZ_CP036274.1"/>
</dbReference>
<keyword evidence="1" id="KW-0274">FAD</keyword>
<dbReference type="Pfam" id="PF00941">
    <property type="entry name" value="FAD_binding_5"/>
    <property type="match status" value="1"/>
</dbReference>
<dbReference type="EC" id="1.3.7.9" evidence="3"/>
<dbReference type="GO" id="GO:0016491">
    <property type="term" value="F:oxidoreductase activity"/>
    <property type="evidence" value="ECO:0007669"/>
    <property type="project" value="UniProtKB-KW"/>
</dbReference>
<dbReference type="GO" id="GO:0071949">
    <property type="term" value="F:FAD binding"/>
    <property type="evidence" value="ECO:0007669"/>
    <property type="project" value="InterPro"/>
</dbReference>
<dbReference type="InterPro" id="IPR036318">
    <property type="entry name" value="FAD-bd_PCMH-like_sf"/>
</dbReference>
<dbReference type="Pfam" id="PF03450">
    <property type="entry name" value="CO_deh_flav_C"/>
    <property type="match status" value="1"/>
</dbReference>
<dbReference type="KEGG" id="aagg:ETAA8_44400"/>
<dbReference type="EMBL" id="CP036274">
    <property type="protein sequence ID" value="QDU29331.1"/>
    <property type="molecule type" value="Genomic_DNA"/>
</dbReference>
<feature type="domain" description="FAD-binding PCMH-type" evidence="2">
    <location>
        <begin position="1"/>
        <end position="221"/>
    </location>
</feature>
<dbReference type="InterPro" id="IPR036683">
    <property type="entry name" value="CO_DH_flav_C_dom_sf"/>
</dbReference>
<evidence type="ECO:0000259" key="2">
    <source>
        <dbReference type="PROSITE" id="PS51387"/>
    </source>
</evidence>
<dbReference type="Gene3D" id="3.30.465.10">
    <property type="match status" value="1"/>
</dbReference>
<dbReference type="Gene3D" id="3.30.43.10">
    <property type="entry name" value="Uridine Diphospho-n-acetylenolpyruvylglucosamine Reductase, domain 2"/>
    <property type="match status" value="1"/>
</dbReference>